<dbReference type="EMBL" id="VMSD01000002">
    <property type="protein sequence ID" value="KAF0848334.1"/>
    <property type="molecule type" value="Genomic_DNA"/>
</dbReference>
<evidence type="ECO:0000313" key="6">
    <source>
        <dbReference type="Proteomes" id="UP000798951"/>
    </source>
</evidence>
<evidence type="ECO:0000256" key="1">
    <source>
        <dbReference type="SAM" id="MobiDB-lite"/>
    </source>
</evidence>
<dbReference type="Pfam" id="PF24092">
    <property type="entry name" value="DUF7373_C"/>
    <property type="match status" value="1"/>
</dbReference>
<feature type="domain" description="DUF7373" evidence="4">
    <location>
        <begin position="255"/>
        <end position="399"/>
    </location>
</feature>
<keyword evidence="2" id="KW-0732">Signal</keyword>
<reference evidence="5 6" key="1">
    <citation type="submission" date="2019-07" db="EMBL/GenBank/DDBJ databases">
        <title>Genomic Encyclopedia of Type Strains, Phase IV (KMG-IV): sequencing the most valuable type-strain genomes for metagenomic binning, comparative biology and taxonomic classification.</title>
        <authorList>
            <person name="Goeker M."/>
        </authorList>
    </citation>
    <scope>NUCLEOTIDE SEQUENCE [LARGE SCALE GENOMIC DNA]</scope>
    <source>
        <strain evidence="5 6">DSM 44831</strain>
    </source>
</reference>
<feature type="region of interest" description="Disordered" evidence="1">
    <location>
        <begin position="156"/>
        <end position="175"/>
    </location>
</feature>
<proteinExistence type="predicted"/>
<organism evidence="5 6">
    <name type="scientific">Nocardia caishijiensis</name>
    <dbReference type="NCBI Taxonomy" id="184756"/>
    <lineage>
        <taxon>Bacteria</taxon>
        <taxon>Bacillati</taxon>
        <taxon>Actinomycetota</taxon>
        <taxon>Actinomycetes</taxon>
        <taxon>Mycobacteriales</taxon>
        <taxon>Nocardiaceae</taxon>
        <taxon>Nocardia</taxon>
    </lineage>
</organism>
<feature type="domain" description="DUF7373" evidence="3">
    <location>
        <begin position="54"/>
        <end position="250"/>
    </location>
</feature>
<gene>
    <name evidence="5" type="ORF">FNL39_102482</name>
</gene>
<feature type="signal peptide" evidence="2">
    <location>
        <begin position="1"/>
        <end position="25"/>
    </location>
</feature>
<dbReference type="RefSeq" id="WP_159372849.1">
    <property type="nucleotide sequence ID" value="NZ_VMSD01000002.1"/>
</dbReference>
<dbReference type="Pfam" id="PF24088">
    <property type="entry name" value="DUF7373"/>
    <property type="match status" value="1"/>
</dbReference>
<dbReference type="Proteomes" id="UP000798951">
    <property type="component" value="Unassembled WGS sequence"/>
</dbReference>
<protein>
    <submittedName>
        <fullName evidence="5">Uncharacterized protein</fullName>
    </submittedName>
</protein>
<evidence type="ECO:0000256" key="2">
    <source>
        <dbReference type="SAM" id="SignalP"/>
    </source>
</evidence>
<evidence type="ECO:0000259" key="4">
    <source>
        <dbReference type="Pfam" id="PF24092"/>
    </source>
</evidence>
<dbReference type="PROSITE" id="PS51257">
    <property type="entry name" value="PROKAR_LIPOPROTEIN"/>
    <property type="match status" value="1"/>
</dbReference>
<evidence type="ECO:0000313" key="5">
    <source>
        <dbReference type="EMBL" id="KAF0848334.1"/>
    </source>
</evidence>
<keyword evidence="6" id="KW-1185">Reference proteome</keyword>
<evidence type="ECO:0000259" key="3">
    <source>
        <dbReference type="Pfam" id="PF24088"/>
    </source>
</evidence>
<name>A0ABQ6YRE1_9NOCA</name>
<feature type="chain" id="PRO_5046260243" evidence="2">
    <location>
        <begin position="26"/>
        <end position="403"/>
    </location>
</feature>
<comment type="caution">
    <text evidence="5">The sequence shown here is derived from an EMBL/GenBank/DDBJ whole genome shotgun (WGS) entry which is preliminary data.</text>
</comment>
<sequence>MRKLRLSSTLVAFGLLLSACGGSEAATPTAPEIDVAKLDSGNYPTTPVDLEPTRVATSGALREAIRIGAATPLPVQYDSRFVFAKGQSGGLHLTTIDAPYFSGTGLEGDAINATLPGIVAGWETSGDRRDQINAGRTVSTVTLRFETADQALHAATELSNRAPGSPYPIPNYSDAPAKLEPKPVPLPSQNLRAWLPRGDLLLYILVTDWLGLPYDPAADAVVAQKYFDKQIEMLRSYSPTPLSDIAKLPLDTEGLLSRTLPTEAAKRPERTTSSSAVYPAQAALHVESHPSAALAAYTDAGIDYVAFDAASVYRTRDTDAAARFHAWLDSEISDDEAFVEADAPPNMPTFTCFSVDPKATSSFMSKPTCQGTVGRYAIAVSASSMQDAHQRIAAQYKLLHGFS</sequence>
<dbReference type="InterPro" id="IPR055797">
    <property type="entry name" value="DUF7373"/>
</dbReference>
<dbReference type="InterPro" id="IPR056463">
    <property type="entry name" value="DUF7373_C"/>
</dbReference>
<accession>A0ABQ6YRE1</accession>